<dbReference type="Proteomes" id="UP000283880">
    <property type="component" value="Unassembled WGS sequence"/>
</dbReference>
<reference evidence="1 2" key="1">
    <citation type="submission" date="2018-08" db="EMBL/GenBank/DDBJ databases">
        <title>A genome reference for cultivated species of the human gut microbiota.</title>
        <authorList>
            <person name="Zou Y."/>
            <person name="Xue W."/>
            <person name="Luo G."/>
        </authorList>
    </citation>
    <scope>NUCLEOTIDE SEQUENCE [LARGE SCALE GENOMIC DNA]</scope>
    <source>
        <strain evidence="1 2">AF04-15</strain>
    </source>
</reference>
<organism evidence="1 2">
    <name type="scientific">Enterocloster asparagiformis</name>
    <dbReference type="NCBI Taxonomy" id="333367"/>
    <lineage>
        <taxon>Bacteria</taxon>
        <taxon>Bacillati</taxon>
        <taxon>Bacillota</taxon>
        <taxon>Clostridia</taxon>
        <taxon>Lachnospirales</taxon>
        <taxon>Lachnospiraceae</taxon>
        <taxon>Enterocloster</taxon>
    </lineage>
</organism>
<gene>
    <name evidence="1" type="ORF">DWV29_13120</name>
</gene>
<dbReference type="RefSeq" id="WP_007709611.1">
    <property type="nucleotide sequence ID" value="NZ_QSBM01000009.1"/>
</dbReference>
<dbReference type="EMBL" id="QSBM01000009">
    <property type="protein sequence ID" value="RGX28999.1"/>
    <property type="molecule type" value="Genomic_DNA"/>
</dbReference>
<evidence type="ECO:0000313" key="2">
    <source>
        <dbReference type="Proteomes" id="UP000283880"/>
    </source>
</evidence>
<sequence>MGIIVKTLKHHSTSHPGLAEMYQQFPGSLADRLFHQSGQGSALFCIPVFDQRLPDGGQKTALVDAAWLPAVHLCMKNEPYDGTNGHFEMAGHGCC</sequence>
<name>A0A413FEU7_9FIRM</name>
<dbReference type="OrthoDB" id="9770545at2"/>
<comment type="caution">
    <text evidence="1">The sequence shown here is derived from an EMBL/GenBank/DDBJ whole genome shotgun (WGS) entry which is preliminary data.</text>
</comment>
<evidence type="ECO:0000313" key="1">
    <source>
        <dbReference type="EMBL" id="RGX28999.1"/>
    </source>
</evidence>
<protein>
    <submittedName>
        <fullName evidence="1">Uncharacterized protein</fullName>
    </submittedName>
</protein>
<proteinExistence type="predicted"/>
<accession>A0A413FEU7</accession>
<dbReference type="AlphaFoldDB" id="A0A413FEU7"/>